<sequence length="110" mass="12094">MQSSGAPVNVYKGQETLRRGVVASEDPSGIALVLAPQAVEDALPTLTRWGELVVPRRPQPERVFYSWDEVIEDDRSGPVRILVLRDRHYERSLAAVPANDRPGSGRSTGT</sequence>
<gene>
    <name evidence="1" type="ORF">K7C98_24355</name>
</gene>
<reference evidence="1" key="1">
    <citation type="submission" date="2021-08" db="EMBL/GenBank/DDBJ databases">
        <authorList>
            <person name="Stevens D.C."/>
        </authorList>
    </citation>
    <scope>NUCLEOTIDE SEQUENCE</scope>
    <source>
        <strain evidence="1">DSM 53165</strain>
    </source>
</reference>
<organism evidence="1 2">
    <name type="scientific">Nannocystis pusilla</name>
    <dbReference type="NCBI Taxonomy" id="889268"/>
    <lineage>
        <taxon>Bacteria</taxon>
        <taxon>Pseudomonadati</taxon>
        <taxon>Myxococcota</taxon>
        <taxon>Polyangia</taxon>
        <taxon>Nannocystales</taxon>
        <taxon>Nannocystaceae</taxon>
        <taxon>Nannocystis</taxon>
    </lineage>
</organism>
<evidence type="ECO:0000313" key="2">
    <source>
        <dbReference type="Proteomes" id="UP001139031"/>
    </source>
</evidence>
<comment type="caution">
    <text evidence="1">The sequence shown here is derived from an EMBL/GenBank/DDBJ whole genome shotgun (WGS) entry which is preliminary data.</text>
</comment>
<proteinExistence type="predicted"/>
<evidence type="ECO:0000313" key="1">
    <source>
        <dbReference type="EMBL" id="MBZ5712386.1"/>
    </source>
</evidence>
<keyword evidence="2" id="KW-1185">Reference proteome</keyword>
<dbReference type="Proteomes" id="UP001139031">
    <property type="component" value="Unassembled WGS sequence"/>
</dbReference>
<dbReference type="EMBL" id="JAIRAU010000031">
    <property type="protein sequence ID" value="MBZ5712386.1"/>
    <property type="molecule type" value="Genomic_DNA"/>
</dbReference>
<accession>A0ABS7TW13</accession>
<protein>
    <submittedName>
        <fullName evidence="1">Uncharacterized protein</fullName>
    </submittedName>
</protein>
<name>A0ABS7TW13_9BACT</name>
<dbReference type="RefSeq" id="WP_224194146.1">
    <property type="nucleotide sequence ID" value="NZ_JAIRAU010000031.1"/>
</dbReference>